<dbReference type="GO" id="GO:0044780">
    <property type="term" value="P:bacterial-type flagellum assembly"/>
    <property type="evidence" value="ECO:0007669"/>
    <property type="project" value="InterPro"/>
</dbReference>
<keyword evidence="6" id="KW-0969">Cilium</keyword>
<dbReference type="EMBL" id="JAFKCV010000013">
    <property type="protein sequence ID" value="MBN7827040.1"/>
    <property type="molecule type" value="Genomic_DNA"/>
</dbReference>
<keyword evidence="6" id="KW-0282">Flagellum</keyword>
<dbReference type="RefSeq" id="WP_206575153.1">
    <property type="nucleotide sequence ID" value="NZ_JAFKCV010000013.1"/>
</dbReference>
<dbReference type="PANTHER" id="PTHR37533:SF2">
    <property type="entry name" value="FLAGELLAR HOOK-LENGTH CONTROL PROTEIN"/>
    <property type="match status" value="1"/>
</dbReference>
<dbReference type="InterPro" id="IPR052563">
    <property type="entry name" value="FliK"/>
</dbReference>
<dbReference type="InterPro" id="IPR038610">
    <property type="entry name" value="FliK-like_C_sf"/>
</dbReference>
<feature type="compositionally biased region" description="Polar residues" evidence="4">
    <location>
        <begin position="87"/>
        <end position="99"/>
    </location>
</feature>
<comment type="caution">
    <text evidence="6">The sequence shown here is derived from an EMBL/GenBank/DDBJ whole genome shotgun (WGS) entry which is preliminary data.</text>
</comment>
<feature type="compositionally biased region" description="Polar residues" evidence="4">
    <location>
        <begin position="30"/>
        <end position="39"/>
    </location>
</feature>
<evidence type="ECO:0000256" key="3">
    <source>
        <dbReference type="ARBA" id="ARBA00022795"/>
    </source>
</evidence>
<dbReference type="AlphaFoldDB" id="A0A939IQK6"/>
<dbReference type="Proteomes" id="UP000664654">
    <property type="component" value="Unassembled WGS sequence"/>
</dbReference>
<dbReference type="Pfam" id="PF02120">
    <property type="entry name" value="Flg_hook"/>
    <property type="match status" value="1"/>
</dbReference>
<evidence type="ECO:0000313" key="6">
    <source>
        <dbReference type="EMBL" id="MBN7827040.1"/>
    </source>
</evidence>
<keyword evidence="7" id="KW-1185">Reference proteome</keyword>
<evidence type="ECO:0000313" key="7">
    <source>
        <dbReference type="Proteomes" id="UP000664654"/>
    </source>
</evidence>
<keyword evidence="3" id="KW-1005">Bacterial flagellum biogenesis</keyword>
<feature type="compositionally biased region" description="Basic and acidic residues" evidence="4">
    <location>
        <begin position="132"/>
        <end position="146"/>
    </location>
</feature>
<evidence type="ECO:0000256" key="1">
    <source>
        <dbReference type="ARBA" id="ARBA00003944"/>
    </source>
</evidence>
<name>A0A939IQK6_9ALTE</name>
<evidence type="ECO:0000256" key="4">
    <source>
        <dbReference type="SAM" id="MobiDB-lite"/>
    </source>
</evidence>
<dbReference type="CDD" id="cd17470">
    <property type="entry name" value="T3SS_Flik_C"/>
    <property type="match status" value="1"/>
</dbReference>
<organism evidence="6 7">
    <name type="scientific">Bowmanella dokdonensis</name>
    <dbReference type="NCBI Taxonomy" id="751969"/>
    <lineage>
        <taxon>Bacteria</taxon>
        <taxon>Pseudomonadati</taxon>
        <taxon>Pseudomonadota</taxon>
        <taxon>Gammaproteobacteria</taxon>
        <taxon>Alteromonadales</taxon>
        <taxon>Alteromonadaceae</taxon>
        <taxon>Bowmanella</taxon>
    </lineage>
</organism>
<sequence>MMQQIAATLPKIATQGDAAERNSLAGSAGGNEQFSTHLSEQQKQKLSERDRYDERHFAEPVRPKPEPRRNPDRPVEHKGQEAEKKTSSVISGQASQTGEKSIKDAGQAETSEAAAPAEESQPPQNAKGQTEVVRDPSVQEKEEKDQASPTLLGKTPDESENDYVDEEWLKLVYQLMQVKQSQEVDRDAEAGVQLTDEKAPSFVNGSELESEARELLVSLGLDSKALMASLEEAGKLQEFQTQLTQWQKQELTPQQILSQLAEFVSPGRDLSTGGKIPVDWLSEPMKQQLQATLSQQAVLPESINAEDLALLASPSGEKVDLAIQSKLGTGSTESDSKGKSPVISLEVLAGLPEQELDKNLQNLVDRLPVKDMDPEIARSFIASLKAGIEEYRSQQKQGREPGLDLQSLVAASLPKEMAGTEEMTQKVQQMVQQLSAMPETASMARNEAAEPLRLVTEKVAGLETQSLMADTSKPATAQQLSQFDKAINIAKPEAAIQLAERVRLLVNQGNMSADIRLDPPDLGSMQIRINMQGDQASVSFVVQNQQARDMLDQAVPRLREMLAEKGIELGQSSVQQDSKGRQPGDTEQQLASGQSEDAEQMGPESAAELKVVNGALGGIDYFV</sequence>
<feature type="compositionally biased region" description="Polar residues" evidence="4">
    <location>
        <begin position="585"/>
        <end position="595"/>
    </location>
</feature>
<evidence type="ECO:0000259" key="5">
    <source>
        <dbReference type="Pfam" id="PF02120"/>
    </source>
</evidence>
<dbReference type="InterPro" id="IPR021136">
    <property type="entry name" value="Flagellar_hook_control-like_C"/>
</dbReference>
<feature type="compositionally biased region" description="Basic and acidic residues" evidence="4">
    <location>
        <begin position="40"/>
        <end position="86"/>
    </location>
</feature>
<protein>
    <submittedName>
        <fullName evidence="6">Flagellar hook-length control protein FliK</fullName>
    </submittedName>
</protein>
<dbReference type="Gene3D" id="3.30.750.140">
    <property type="match status" value="1"/>
</dbReference>
<gene>
    <name evidence="6" type="ORF">J0A66_17535</name>
</gene>
<dbReference type="InterPro" id="IPR001635">
    <property type="entry name" value="Flag_hook_Flik"/>
</dbReference>
<keyword evidence="6" id="KW-0966">Cell projection</keyword>
<feature type="compositionally biased region" description="Low complexity" evidence="4">
    <location>
        <begin position="105"/>
        <end position="126"/>
    </location>
</feature>
<comment type="similarity">
    <text evidence="2">Belongs to the FliK family.</text>
</comment>
<dbReference type="PANTHER" id="PTHR37533">
    <property type="entry name" value="FLAGELLAR HOOK-LENGTH CONTROL PROTEIN"/>
    <property type="match status" value="1"/>
</dbReference>
<accession>A0A939IQK6</accession>
<dbReference type="GO" id="GO:0009424">
    <property type="term" value="C:bacterial-type flagellum hook"/>
    <property type="evidence" value="ECO:0007669"/>
    <property type="project" value="InterPro"/>
</dbReference>
<feature type="domain" description="Flagellar hook-length control protein-like C-terminal" evidence="5">
    <location>
        <begin position="500"/>
        <end position="582"/>
    </location>
</feature>
<reference evidence="6" key="1">
    <citation type="submission" date="2021-03" db="EMBL/GenBank/DDBJ databases">
        <title>novel species isolated from a fishpond in China.</title>
        <authorList>
            <person name="Lu H."/>
            <person name="Cai Z."/>
        </authorList>
    </citation>
    <scope>NUCLEOTIDE SEQUENCE</scope>
    <source>
        <strain evidence="6">JCM 30855</strain>
    </source>
</reference>
<feature type="region of interest" description="Disordered" evidence="4">
    <location>
        <begin position="1"/>
        <end position="161"/>
    </location>
</feature>
<feature type="region of interest" description="Disordered" evidence="4">
    <location>
        <begin position="570"/>
        <end position="606"/>
    </location>
</feature>
<comment type="function">
    <text evidence="1">Controls the length of the flagellar hook.</text>
</comment>
<evidence type="ECO:0000256" key="2">
    <source>
        <dbReference type="ARBA" id="ARBA00009149"/>
    </source>
</evidence>
<proteinExistence type="inferred from homology"/>
<dbReference type="PRINTS" id="PR01007">
    <property type="entry name" value="FLGHOOKFLIK"/>
</dbReference>